<dbReference type="eggNOG" id="ENOG50341QI">
    <property type="taxonomic scope" value="Bacteria"/>
</dbReference>
<dbReference type="Proteomes" id="UP000006055">
    <property type="component" value="Chromosome"/>
</dbReference>
<dbReference type="OrthoDB" id="5425795at2"/>
<evidence type="ECO:0008006" key="3">
    <source>
        <dbReference type="Google" id="ProtNLM"/>
    </source>
</evidence>
<dbReference type="AlphaFoldDB" id="I4C4F0"/>
<organism evidence="1 2">
    <name type="scientific">Desulfomonile tiedjei (strain ATCC 49306 / DSM 6799 / DCB-1)</name>
    <dbReference type="NCBI Taxonomy" id="706587"/>
    <lineage>
        <taxon>Bacteria</taxon>
        <taxon>Pseudomonadati</taxon>
        <taxon>Thermodesulfobacteriota</taxon>
        <taxon>Desulfomonilia</taxon>
        <taxon>Desulfomonilales</taxon>
        <taxon>Desulfomonilaceae</taxon>
        <taxon>Desulfomonile</taxon>
    </lineage>
</organism>
<accession>I4C4F0</accession>
<keyword evidence="2" id="KW-1185">Reference proteome</keyword>
<gene>
    <name evidence="1" type="ordered locus">Desti_1731</name>
</gene>
<dbReference type="HOGENOM" id="CLU_1783772_0_0_7"/>
<dbReference type="RefSeq" id="WP_014809588.1">
    <property type="nucleotide sequence ID" value="NC_018025.1"/>
</dbReference>
<protein>
    <recommendedName>
        <fullName evidence="3">TIGR04076 family protein</fullName>
    </recommendedName>
</protein>
<proteinExistence type="predicted"/>
<dbReference type="EMBL" id="CP003360">
    <property type="protein sequence ID" value="AFM24441.1"/>
    <property type="molecule type" value="Genomic_DNA"/>
</dbReference>
<evidence type="ECO:0000313" key="1">
    <source>
        <dbReference type="EMBL" id="AFM24441.1"/>
    </source>
</evidence>
<reference evidence="2" key="1">
    <citation type="submission" date="2012-06" db="EMBL/GenBank/DDBJ databases">
        <title>Complete sequence of chromosome of Desulfomonile tiedjei DSM 6799.</title>
        <authorList>
            <person name="Lucas S."/>
            <person name="Copeland A."/>
            <person name="Lapidus A."/>
            <person name="Glavina del Rio T."/>
            <person name="Dalin E."/>
            <person name="Tice H."/>
            <person name="Bruce D."/>
            <person name="Goodwin L."/>
            <person name="Pitluck S."/>
            <person name="Peters L."/>
            <person name="Ovchinnikova G."/>
            <person name="Zeytun A."/>
            <person name="Lu M."/>
            <person name="Kyrpides N."/>
            <person name="Mavromatis K."/>
            <person name="Ivanova N."/>
            <person name="Brettin T."/>
            <person name="Detter J.C."/>
            <person name="Han C."/>
            <person name="Larimer F."/>
            <person name="Land M."/>
            <person name="Hauser L."/>
            <person name="Markowitz V."/>
            <person name="Cheng J.-F."/>
            <person name="Hugenholtz P."/>
            <person name="Woyke T."/>
            <person name="Wu D."/>
            <person name="Spring S."/>
            <person name="Schroeder M."/>
            <person name="Brambilla E."/>
            <person name="Klenk H.-P."/>
            <person name="Eisen J.A."/>
        </authorList>
    </citation>
    <scope>NUCLEOTIDE SEQUENCE [LARGE SCALE GENOMIC DNA]</scope>
    <source>
        <strain evidence="2">ATCC 49306 / DSM 6799 / DCB-1</strain>
    </source>
</reference>
<evidence type="ECO:0000313" key="2">
    <source>
        <dbReference type="Proteomes" id="UP000006055"/>
    </source>
</evidence>
<dbReference type="STRING" id="706587.Desti_1731"/>
<sequence length="145" mass="16316">MEIPENVWTSLQERLGYSDEELSKFKENANNQRVLKCAPELMAKTIVAEVVYSHGCNSQHKVGDKFYMDGSGNLLSKLCPSRMCVYAVSALRPLVYAAHELFYNGVDPNKMVFNHCGCVDVGLECSGWGRVVMEVRMEDRATEKT</sequence>
<dbReference type="KEGG" id="dti:Desti_1731"/>
<name>I4C4F0_DESTA</name>